<keyword evidence="5" id="KW-0812">Transmembrane</keyword>
<dbReference type="Gene3D" id="1.25.40.10">
    <property type="entry name" value="Tetratricopeptide repeat domain"/>
    <property type="match status" value="1"/>
</dbReference>
<keyword evidence="1" id="KW-0677">Repeat</keyword>
<dbReference type="PANTHER" id="PTHR44943">
    <property type="entry name" value="CELLULOSE SYNTHASE OPERON PROTEIN C"/>
    <property type="match status" value="1"/>
</dbReference>
<dbReference type="Pfam" id="PF00515">
    <property type="entry name" value="TPR_1"/>
    <property type="match status" value="1"/>
</dbReference>
<evidence type="ECO:0000256" key="2">
    <source>
        <dbReference type="ARBA" id="ARBA00022803"/>
    </source>
</evidence>
<reference evidence="6" key="1">
    <citation type="journal article" date="2020" name="mSystems">
        <title>Genome- and Community-Level Interaction Insights into Carbon Utilization and Element Cycling Functions of Hydrothermarchaeota in Hydrothermal Sediment.</title>
        <authorList>
            <person name="Zhou Z."/>
            <person name="Liu Y."/>
            <person name="Xu W."/>
            <person name="Pan J."/>
            <person name="Luo Z.H."/>
            <person name="Li M."/>
        </authorList>
    </citation>
    <scope>NUCLEOTIDE SEQUENCE [LARGE SCALE GENOMIC DNA]</scope>
    <source>
        <strain evidence="6">SpSt-783</strain>
    </source>
</reference>
<feature type="compositionally biased region" description="Basic and acidic residues" evidence="4">
    <location>
        <begin position="173"/>
        <end position="182"/>
    </location>
</feature>
<keyword evidence="5" id="KW-0472">Membrane</keyword>
<name>A0A7C6EJF1_UNCW3</name>
<sequence>MDMILNPKPEIRNPKQFLNSKFQNSNLDKHSDSNLIAKIFFILIVSLLPLFADVGSLMRKGNGLMRKGKYEEALKTYEQAQVLEPDNIKIHYNMARALYKMGKFPEAISEFELGLLTRDKKFQANTFYNIGNCKFKQGDFDGAINAYKNALLFNNKDIKAKQNLELCLKLKEERKNQPESDSTKQQQQKQEQPQPQERISKPEMSREDANRILEALKNKEKEQKKKQPKPEREKVEKDW</sequence>
<dbReference type="Pfam" id="PF13414">
    <property type="entry name" value="TPR_11"/>
    <property type="match status" value="1"/>
</dbReference>
<dbReference type="InterPro" id="IPR051685">
    <property type="entry name" value="Ycf3/AcsC/BcsC/TPR_MFPF"/>
</dbReference>
<dbReference type="PROSITE" id="PS50005">
    <property type="entry name" value="TPR"/>
    <property type="match status" value="2"/>
</dbReference>
<dbReference type="InterPro" id="IPR011990">
    <property type="entry name" value="TPR-like_helical_dom_sf"/>
</dbReference>
<feature type="compositionally biased region" description="Low complexity" evidence="4">
    <location>
        <begin position="184"/>
        <end position="197"/>
    </location>
</feature>
<feature type="repeat" description="TPR" evidence="3">
    <location>
        <begin position="54"/>
        <end position="87"/>
    </location>
</feature>
<evidence type="ECO:0000256" key="1">
    <source>
        <dbReference type="ARBA" id="ARBA00022737"/>
    </source>
</evidence>
<organism evidence="6">
    <name type="scientific">candidate division WOR-3 bacterium</name>
    <dbReference type="NCBI Taxonomy" id="2052148"/>
    <lineage>
        <taxon>Bacteria</taxon>
        <taxon>Bacteria division WOR-3</taxon>
    </lineage>
</organism>
<evidence type="ECO:0000256" key="3">
    <source>
        <dbReference type="PROSITE-ProRule" id="PRU00339"/>
    </source>
</evidence>
<dbReference type="EMBL" id="DTHJ01000039">
    <property type="protein sequence ID" value="HHS62308.1"/>
    <property type="molecule type" value="Genomic_DNA"/>
</dbReference>
<feature type="compositionally biased region" description="Basic and acidic residues" evidence="4">
    <location>
        <begin position="198"/>
        <end position="239"/>
    </location>
</feature>
<evidence type="ECO:0000313" key="6">
    <source>
        <dbReference type="EMBL" id="HHS62308.1"/>
    </source>
</evidence>
<protein>
    <submittedName>
        <fullName evidence="6">Tetratricopeptide repeat protein</fullName>
    </submittedName>
</protein>
<dbReference type="InterPro" id="IPR019734">
    <property type="entry name" value="TPR_rpt"/>
</dbReference>
<gene>
    <name evidence="6" type="ORF">ENV70_01655</name>
</gene>
<feature type="region of interest" description="Disordered" evidence="4">
    <location>
        <begin position="173"/>
        <end position="239"/>
    </location>
</feature>
<feature type="repeat" description="TPR" evidence="3">
    <location>
        <begin position="124"/>
        <end position="157"/>
    </location>
</feature>
<proteinExistence type="predicted"/>
<evidence type="ECO:0000256" key="5">
    <source>
        <dbReference type="SAM" id="Phobius"/>
    </source>
</evidence>
<accession>A0A7C6EJF1</accession>
<dbReference type="AlphaFoldDB" id="A0A7C6EJF1"/>
<keyword evidence="2 3" id="KW-0802">TPR repeat</keyword>
<feature type="transmembrane region" description="Helical" evidence="5">
    <location>
        <begin position="35"/>
        <end position="57"/>
    </location>
</feature>
<evidence type="ECO:0000256" key="4">
    <source>
        <dbReference type="SAM" id="MobiDB-lite"/>
    </source>
</evidence>
<dbReference type="PANTHER" id="PTHR44943:SF8">
    <property type="entry name" value="TPR REPEAT-CONTAINING PROTEIN MJ0263"/>
    <property type="match status" value="1"/>
</dbReference>
<dbReference type="SUPFAM" id="SSF48452">
    <property type="entry name" value="TPR-like"/>
    <property type="match status" value="1"/>
</dbReference>
<dbReference type="SMART" id="SM00028">
    <property type="entry name" value="TPR"/>
    <property type="match status" value="3"/>
</dbReference>
<comment type="caution">
    <text evidence="6">The sequence shown here is derived from an EMBL/GenBank/DDBJ whole genome shotgun (WGS) entry which is preliminary data.</text>
</comment>
<keyword evidence="5" id="KW-1133">Transmembrane helix</keyword>